<dbReference type="InterPro" id="IPR055170">
    <property type="entry name" value="GFO_IDH_MocA-like_dom"/>
</dbReference>
<dbReference type="Gene3D" id="3.40.50.720">
    <property type="entry name" value="NAD(P)-binding Rossmann-like Domain"/>
    <property type="match status" value="1"/>
</dbReference>
<feature type="domain" description="Gfo/Idh/MocA-like oxidoreductase N-terminal" evidence="1">
    <location>
        <begin position="5"/>
        <end position="120"/>
    </location>
</feature>
<gene>
    <name evidence="3" type="ORF">Pan44_48140</name>
</gene>
<evidence type="ECO:0000259" key="1">
    <source>
        <dbReference type="Pfam" id="PF01408"/>
    </source>
</evidence>
<reference evidence="3 4" key="1">
    <citation type="submission" date="2019-02" db="EMBL/GenBank/DDBJ databases">
        <title>Deep-cultivation of Planctomycetes and their phenomic and genomic characterization uncovers novel biology.</title>
        <authorList>
            <person name="Wiegand S."/>
            <person name="Jogler M."/>
            <person name="Boedeker C."/>
            <person name="Pinto D."/>
            <person name="Vollmers J."/>
            <person name="Rivas-Marin E."/>
            <person name="Kohn T."/>
            <person name="Peeters S.H."/>
            <person name="Heuer A."/>
            <person name="Rast P."/>
            <person name="Oberbeckmann S."/>
            <person name="Bunk B."/>
            <person name="Jeske O."/>
            <person name="Meyerdierks A."/>
            <person name="Storesund J.E."/>
            <person name="Kallscheuer N."/>
            <person name="Luecker S."/>
            <person name="Lage O.M."/>
            <person name="Pohl T."/>
            <person name="Merkel B.J."/>
            <person name="Hornburger P."/>
            <person name="Mueller R.-W."/>
            <person name="Bruemmer F."/>
            <person name="Labrenz M."/>
            <person name="Spormann A.M."/>
            <person name="Op den Camp H."/>
            <person name="Overmann J."/>
            <person name="Amann R."/>
            <person name="Jetten M.S.M."/>
            <person name="Mascher T."/>
            <person name="Medema M.H."/>
            <person name="Devos D.P."/>
            <person name="Kaster A.-K."/>
            <person name="Ovreas L."/>
            <person name="Rohde M."/>
            <person name="Galperin M.Y."/>
            <person name="Jogler C."/>
        </authorList>
    </citation>
    <scope>NUCLEOTIDE SEQUENCE [LARGE SCALE GENOMIC DNA]</scope>
    <source>
        <strain evidence="3 4">Pan44</strain>
    </source>
</reference>
<dbReference type="InParanoid" id="A0A517SKV8"/>
<evidence type="ECO:0000313" key="3">
    <source>
        <dbReference type="EMBL" id="QDT56754.1"/>
    </source>
</evidence>
<dbReference type="KEGG" id="ccos:Pan44_48140"/>
<sequence>MERLKLAVIGVGALGRHHARILSSNPAVELVAVADPNETQGKAVADACHCEWTPDYRTLLGRVDAASIVVPTGMHADVAASFLRRSTPVLVEKPLAANTEEGRMLVRLASEHRVPIQVGHIERFNPAFEALDRLVSKPRYLRAERFSPYAFRSMDISAVHDLMIHDIELCLQLAGSAVSNVEAMGATIAGGLEDGVQARITFDSGCVADLSALRVCPFFRRSMIAWTNSGCVHADLHERKVTCYRPGPRAENGELPFELAQQPGVDIAGLKESMFTDFIAIEHPEIPTGVDALTAELADFLQAVRTGESPRVDGRRGLAALDVADRILEAVRNQARPALRLAPMSAAA</sequence>
<dbReference type="SUPFAM" id="SSF55347">
    <property type="entry name" value="Glyceraldehyde-3-phosphate dehydrogenase-like, C-terminal domain"/>
    <property type="match status" value="1"/>
</dbReference>
<dbReference type="InterPro" id="IPR036291">
    <property type="entry name" value="NAD(P)-bd_dom_sf"/>
</dbReference>
<accession>A0A517SKV8</accession>
<dbReference type="InterPro" id="IPR051450">
    <property type="entry name" value="Gfo/Idh/MocA_Oxidoreductases"/>
</dbReference>
<dbReference type="GO" id="GO:0000166">
    <property type="term" value="F:nucleotide binding"/>
    <property type="evidence" value="ECO:0007669"/>
    <property type="project" value="InterPro"/>
</dbReference>
<dbReference type="Proteomes" id="UP000315700">
    <property type="component" value="Chromosome"/>
</dbReference>
<evidence type="ECO:0000313" key="4">
    <source>
        <dbReference type="Proteomes" id="UP000315700"/>
    </source>
</evidence>
<dbReference type="GO" id="GO:0050606">
    <property type="term" value="F:4-carboxy-2-hydroxymuconate semialdehyde hemiacetal dehydrogenase activity"/>
    <property type="evidence" value="ECO:0007669"/>
    <property type="project" value="UniProtKB-EC"/>
</dbReference>
<dbReference type="Gene3D" id="3.30.360.10">
    <property type="entry name" value="Dihydrodipicolinate Reductase, domain 2"/>
    <property type="match status" value="1"/>
</dbReference>
<dbReference type="EC" id="1.1.1.312" evidence="3"/>
<organism evidence="3 4">
    <name type="scientific">Caulifigura coniformis</name>
    <dbReference type="NCBI Taxonomy" id="2527983"/>
    <lineage>
        <taxon>Bacteria</taxon>
        <taxon>Pseudomonadati</taxon>
        <taxon>Planctomycetota</taxon>
        <taxon>Planctomycetia</taxon>
        <taxon>Planctomycetales</taxon>
        <taxon>Planctomycetaceae</taxon>
        <taxon>Caulifigura</taxon>
    </lineage>
</organism>
<evidence type="ECO:0000259" key="2">
    <source>
        <dbReference type="Pfam" id="PF22725"/>
    </source>
</evidence>
<proteinExistence type="predicted"/>
<dbReference type="RefSeq" id="WP_145034184.1">
    <property type="nucleotide sequence ID" value="NZ_CP036271.1"/>
</dbReference>
<feature type="domain" description="GFO/IDH/MocA-like oxidoreductase" evidence="2">
    <location>
        <begin position="156"/>
        <end position="218"/>
    </location>
</feature>
<dbReference type="EMBL" id="CP036271">
    <property type="protein sequence ID" value="QDT56754.1"/>
    <property type="molecule type" value="Genomic_DNA"/>
</dbReference>
<keyword evidence="4" id="KW-1185">Reference proteome</keyword>
<dbReference type="PANTHER" id="PTHR43377:SF1">
    <property type="entry name" value="BILIVERDIN REDUCTASE A"/>
    <property type="match status" value="1"/>
</dbReference>
<dbReference type="Pfam" id="PF01408">
    <property type="entry name" value="GFO_IDH_MocA"/>
    <property type="match status" value="1"/>
</dbReference>
<keyword evidence="3" id="KW-0560">Oxidoreductase</keyword>
<dbReference type="SUPFAM" id="SSF51735">
    <property type="entry name" value="NAD(P)-binding Rossmann-fold domains"/>
    <property type="match status" value="1"/>
</dbReference>
<dbReference type="PANTHER" id="PTHR43377">
    <property type="entry name" value="BILIVERDIN REDUCTASE A"/>
    <property type="match status" value="1"/>
</dbReference>
<dbReference type="OrthoDB" id="9815825at2"/>
<dbReference type="FunCoup" id="A0A517SKV8">
    <property type="interactions" value="15"/>
</dbReference>
<name>A0A517SKV8_9PLAN</name>
<dbReference type="Pfam" id="PF22725">
    <property type="entry name" value="GFO_IDH_MocA_C3"/>
    <property type="match status" value="1"/>
</dbReference>
<dbReference type="AlphaFoldDB" id="A0A517SKV8"/>
<protein>
    <submittedName>
        <fullName evidence="3">Dehydrogenase</fullName>
        <ecNumber evidence="3">1.1.1.312</ecNumber>
    </submittedName>
</protein>
<dbReference type="InterPro" id="IPR000683">
    <property type="entry name" value="Gfo/Idh/MocA-like_OxRdtase_N"/>
</dbReference>